<dbReference type="RefSeq" id="WP_093116249.1">
    <property type="nucleotide sequence ID" value="NZ_FNWJ01000001.1"/>
</dbReference>
<keyword evidence="6" id="KW-1185">Reference proteome</keyword>
<dbReference type="InterPro" id="IPR000424">
    <property type="entry name" value="Primosome_PriB/ssb"/>
</dbReference>
<dbReference type="AlphaFoldDB" id="A0A1H6FK52"/>
<dbReference type="Gene3D" id="2.40.50.140">
    <property type="entry name" value="Nucleic acid-binding proteins"/>
    <property type="match status" value="1"/>
</dbReference>
<dbReference type="InterPro" id="IPR011344">
    <property type="entry name" value="ssDNA-bd"/>
</dbReference>
<dbReference type="GO" id="GO:0006260">
    <property type="term" value="P:DNA replication"/>
    <property type="evidence" value="ECO:0007669"/>
    <property type="project" value="UniProtKB-UniRule"/>
</dbReference>
<dbReference type="PANTHER" id="PTHR10302:SF0">
    <property type="entry name" value="SINGLE-STRANDED DNA-BINDING PROTEIN, MITOCHONDRIAL"/>
    <property type="match status" value="1"/>
</dbReference>
<evidence type="ECO:0000313" key="5">
    <source>
        <dbReference type="EMBL" id="SEH11226.1"/>
    </source>
</evidence>
<comment type="subunit">
    <text evidence="2">Homotetramer.</text>
</comment>
<evidence type="ECO:0000256" key="2">
    <source>
        <dbReference type="HAMAP-Rule" id="MF_00984"/>
    </source>
</evidence>
<name>A0A1H6FK52_THEAL</name>
<dbReference type="InterPro" id="IPR012340">
    <property type="entry name" value="NA-bd_OB-fold"/>
</dbReference>
<dbReference type="EMBL" id="FNWJ01000001">
    <property type="protein sequence ID" value="SEH11226.1"/>
    <property type="molecule type" value="Genomic_DNA"/>
</dbReference>
<accession>A0A1H6FK52</accession>
<dbReference type="GO" id="GO:0009295">
    <property type="term" value="C:nucleoid"/>
    <property type="evidence" value="ECO:0007669"/>
    <property type="project" value="TreeGrafter"/>
</dbReference>
<sequence>MAATNINRVVITGNLTRDPELRATPSGTSVCKLRIACNTRRRDPSTGNWIDKPNYFDVTVWGAQGENCAQYLQKGRPVAIDGRLEWREWVDQNGNKRQAIDIIADSVQFLGSRDPAESGGRFESEGGIPADTSDFEEAPAGVGAGDDDIPF</sequence>
<dbReference type="OrthoDB" id="9809878at2"/>
<keyword evidence="2" id="KW-0235">DNA replication</keyword>
<evidence type="ECO:0000256" key="4">
    <source>
        <dbReference type="SAM" id="MobiDB-lite"/>
    </source>
</evidence>
<dbReference type="Pfam" id="PF00436">
    <property type="entry name" value="SSB"/>
    <property type="match status" value="1"/>
</dbReference>
<gene>
    <name evidence="5" type="ORF">SAMN02745716_0698</name>
</gene>
<evidence type="ECO:0000256" key="1">
    <source>
        <dbReference type="ARBA" id="ARBA00023125"/>
    </source>
</evidence>
<protein>
    <recommendedName>
        <fullName evidence="2 3">Single-stranded DNA-binding protein</fullName>
        <shortName evidence="2">SSB</shortName>
    </recommendedName>
</protein>
<keyword evidence="2" id="KW-0233">DNA recombination</keyword>
<feature type="short sequence motif" description="Important for interaction with partner proteins" evidence="2">
    <location>
        <begin position="146"/>
        <end position="151"/>
    </location>
</feature>
<comment type="caution">
    <text evidence="2">Lacks conserved residue(s) required for the propagation of feature annotation.</text>
</comment>
<keyword evidence="2" id="KW-0227">DNA damage</keyword>
<evidence type="ECO:0000256" key="3">
    <source>
        <dbReference type="RuleBase" id="RU000524"/>
    </source>
</evidence>
<dbReference type="PROSITE" id="PS50935">
    <property type="entry name" value="SSB"/>
    <property type="match status" value="1"/>
</dbReference>
<dbReference type="Proteomes" id="UP000222056">
    <property type="component" value="Unassembled WGS sequence"/>
</dbReference>
<reference evidence="6" key="1">
    <citation type="submission" date="2016-10" db="EMBL/GenBank/DDBJ databases">
        <authorList>
            <person name="Varghese N."/>
            <person name="Submissions S."/>
        </authorList>
    </citation>
    <scope>NUCLEOTIDE SEQUENCE [LARGE SCALE GENOMIC DNA]</scope>
    <source>
        <strain evidence="6">ATCC 35263</strain>
    </source>
</reference>
<comment type="function">
    <text evidence="2">Plays an important role in DNA replication, recombination and repair. Binds to ssDNA and to an array of partner proteins to recruit them to their sites of action during DNA metabolism.</text>
</comment>
<dbReference type="CDD" id="cd04496">
    <property type="entry name" value="SSB_OBF"/>
    <property type="match status" value="1"/>
</dbReference>
<dbReference type="GO" id="GO:0003697">
    <property type="term" value="F:single-stranded DNA binding"/>
    <property type="evidence" value="ECO:0007669"/>
    <property type="project" value="UniProtKB-UniRule"/>
</dbReference>
<evidence type="ECO:0000313" key="6">
    <source>
        <dbReference type="Proteomes" id="UP000222056"/>
    </source>
</evidence>
<organism evidence="5 6">
    <name type="scientific">Thermoleophilum album</name>
    <dbReference type="NCBI Taxonomy" id="29539"/>
    <lineage>
        <taxon>Bacteria</taxon>
        <taxon>Bacillati</taxon>
        <taxon>Actinomycetota</taxon>
        <taxon>Thermoleophilia</taxon>
        <taxon>Thermoleophilales</taxon>
        <taxon>Thermoleophilaceae</taxon>
        <taxon>Thermoleophilum</taxon>
    </lineage>
</organism>
<proteinExistence type="inferred from homology"/>
<dbReference type="GO" id="GO:0006310">
    <property type="term" value="P:DNA recombination"/>
    <property type="evidence" value="ECO:0007669"/>
    <property type="project" value="UniProtKB-UniRule"/>
</dbReference>
<feature type="region of interest" description="Disordered" evidence="4">
    <location>
        <begin position="114"/>
        <end position="151"/>
    </location>
</feature>
<feature type="compositionally biased region" description="Basic and acidic residues" evidence="4">
    <location>
        <begin position="114"/>
        <end position="124"/>
    </location>
</feature>
<keyword evidence="2" id="KW-0234">DNA repair</keyword>
<dbReference type="HAMAP" id="MF_00984">
    <property type="entry name" value="SSB"/>
    <property type="match status" value="1"/>
</dbReference>
<dbReference type="SUPFAM" id="SSF50249">
    <property type="entry name" value="Nucleic acid-binding proteins"/>
    <property type="match status" value="1"/>
</dbReference>
<dbReference type="STRING" id="29539.SAMN02745716_0698"/>
<keyword evidence="1 2" id="KW-0238">DNA-binding</keyword>
<dbReference type="NCBIfam" id="TIGR00621">
    <property type="entry name" value="ssb"/>
    <property type="match status" value="1"/>
</dbReference>
<dbReference type="PANTHER" id="PTHR10302">
    <property type="entry name" value="SINGLE-STRANDED DNA-BINDING PROTEIN"/>
    <property type="match status" value="1"/>
</dbReference>
<dbReference type="GO" id="GO:0006281">
    <property type="term" value="P:DNA repair"/>
    <property type="evidence" value="ECO:0007669"/>
    <property type="project" value="UniProtKB-UniRule"/>
</dbReference>